<dbReference type="STRING" id="1121442.SAMN02745702_02638"/>
<protein>
    <recommendedName>
        <fullName evidence="3">Conjugal transfer protein TraB</fullName>
    </recommendedName>
</protein>
<dbReference type="RefSeq" id="WP_200803665.1">
    <property type="nucleotide sequence ID" value="NZ_FUYA01000010.1"/>
</dbReference>
<reference evidence="1 2" key="1">
    <citation type="submission" date="2017-02" db="EMBL/GenBank/DDBJ databases">
        <authorList>
            <person name="Peterson S.W."/>
        </authorList>
    </citation>
    <scope>NUCLEOTIDE SEQUENCE [LARGE SCALE GENOMIC DNA]</scope>
    <source>
        <strain evidence="1 2">DSM 18034</strain>
    </source>
</reference>
<name>A0A1T4WSF8_9BACT</name>
<gene>
    <name evidence="1" type="ORF">SAMN02745702_02638</name>
</gene>
<dbReference type="Proteomes" id="UP000189733">
    <property type="component" value="Unassembled WGS sequence"/>
</dbReference>
<evidence type="ECO:0008006" key="3">
    <source>
        <dbReference type="Google" id="ProtNLM"/>
    </source>
</evidence>
<keyword evidence="2" id="KW-1185">Reference proteome</keyword>
<dbReference type="AlphaFoldDB" id="A0A1T4WSF8"/>
<accession>A0A1T4WSF8</accession>
<evidence type="ECO:0000313" key="2">
    <source>
        <dbReference type="Proteomes" id="UP000189733"/>
    </source>
</evidence>
<organism evidence="1 2">
    <name type="scientific">Desulfobaculum bizertense DSM 18034</name>
    <dbReference type="NCBI Taxonomy" id="1121442"/>
    <lineage>
        <taxon>Bacteria</taxon>
        <taxon>Pseudomonadati</taxon>
        <taxon>Thermodesulfobacteriota</taxon>
        <taxon>Desulfovibrionia</taxon>
        <taxon>Desulfovibrionales</taxon>
        <taxon>Desulfovibrionaceae</taxon>
        <taxon>Desulfobaculum</taxon>
    </lineage>
</organism>
<proteinExistence type="predicted"/>
<evidence type="ECO:0000313" key="1">
    <source>
        <dbReference type="EMBL" id="SKA80300.1"/>
    </source>
</evidence>
<sequence>MDKLQKNALQVTKEIVVKFIETGRISPTNFSEYFSKIYDEVLATISPDDNAHDEG</sequence>
<dbReference type="EMBL" id="FUYA01000010">
    <property type="protein sequence ID" value="SKA80300.1"/>
    <property type="molecule type" value="Genomic_DNA"/>
</dbReference>